<dbReference type="PROSITE" id="PS50293">
    <property type="entry name" value="TPR_REGION"/>
    <property type="match status" value="1"/>
</dbReference>
<dbReference type="OrthoDB" id="9769030at2"/>
<feature type="repeat" description="TPR" evidence="1">
    <location>
        <begin position="109"/>
        <end position="142"/>
    </location>
</feature>
<evidence type="ECO:0000313" key="2">
    <source>
        <dbReference type="EMBL" id="EFO79750.1"/>
    </source>
</evidence>
<dbReference type="EMBL" id="ADVR01000106">
    <property type="protein sequence ID" value="EFO79750.1"/>
    <property type="molecule type" value="Genomic_DNA"/>
</dbReference>
<feature type="repeat" description="TPR" evidence="1">
    <location>
        <begin position="177"/>
        <end position="210"/>
    </location>
</feature>
<dbReference type="Pfam" id="PF13414">
    <property type="entry name" value="TPR_11"/>
    <property type="match status" value="1"/>
</dbReference>
<dbReference type="STRING" id="765420.OSCT_2435"/>
<evidence type="ECO:0000313" key="3">
    <source>
        <dbReference type="Proteomes" id="UP000054010"/>
    </source>
</evidence>
<feature type="repeat" description="TPR" evidence="1">
    <location>
        <begin position="435"/>
        <end position="468"/>
    </location>
</feature>
<feature type="repeat" description="TPR" evidence="1">
    <location>
        <begin position="367"/>
        <end position="400"/>
    </location>
</feature>
<protein>
    <submittedName>
        <fullName evidence="2">TPR repeat-containing protein</fullName>
    </submittedName>
</protein>
<name>E1IGI4_9CHLR</name>
<organism evidence="2 3">
    <name type="scientific">Oscillochloris trichoides DG-6</name>
    <dbReference type="NCBI Taxonomy" id="765420"/>
    <lineage>
        <taxon>Bacteria</taxon>
        <taxon>Bacillati</taxon>
        <taxon>Chloroflexota</taxon>
        <taxon>Chloroflexia</taxon>
        <taxon>Chloroflexales</taxon>
        <taxon>Chloroflexineae</taxon>
        <taxon>Oscillochloridaceae</taxon>
        <taxon>Oscillochloris</taxon>
    </lineage>
</organism>
<dbReference type="InterPro" id="IPR019734">
    <property type="entry name" value="TPR_rpt"/>
</dbReference>
<dbReference type="InterPro" id="IPR011990">
    <property type="entry name" value="TPR-like_helical_dom_sf"/>
</dbReference>
<dbReference type="PANTHER" id="PTHR12558:SF13">
    <property type="entry name" value="CELL DIVISION CYCLE PROTEIN 27 HOMOLOG"/>
    <property type="match status" value="1"/>
</dbReference>
<proteinExistence type="predicted"/>
<dbReference type="SMART" id="SM00028">
    <property type="entry name" value="TPR"/>
    <property type="match status" value="11"/>
</dbReference>
<gene>
    <name evidence="2" type="ORF">OSCT_2435</name>
</gene>
<dbReference type="Pfam" id="PF25058">
    <property type="entry name" value="ARM_TT21"/>
    <property type="match status" value="1"/>
</dbReference>
<dbReference type="Pfam" id="PF13432">
    <property type="entry name" value="TPR_16"/>
    <property type="match status" value="2"/>
</dbReference>
<feature type="repeat" description="TPR" evidence="1">
    <location>
        <begin position="333"/>
        <end position="366"/>
    </location>
</feature>
<keyword evidence="1" id="KW-0802">TPR repeat</keyword>
<comment type="caution">
    <text evidence="2">The sequence shown here is derived from an EMBL/GenBank/DDBJ whole genome shotgun (WGS) entry which is preliminary data.</text>
</comment>
<dbReference type="AlphaFoldDB" id="E1IGI4"/>
<sequence length="525" mass="60250">MAVNDQLHFMPLDLDTFAGSERFMTGTRLGAAFSQGMRSYLRAAYVEAIEHFKAALIAAYVDGEEQAQIYERERAIIYLYIGNALAFQEDWEAALREYLEAVQTDQQLAEAHYNLGVAFAARGQLDRAVAAFRETLEHNPNLYEAHFALGRCYQQIDDAGRAYIHYNSACNARPQAAEPLYYMGLMHQEHGAHELAQKCFAEALRVEPTFISPDSSAAEDALISRSEEEVAQWYYRLSQALKQQNYEEDAERIYRALLQWRAQEYPARYLLGNLLARQRRWDEALEEYGNIPPQDKHYVQARLRMSAVMRLLKRPKQAYDLLFECAKLNPGNGMLFLNMGKLLYDMGLNPAAARAFERAVQLLPNDPHANYLLGFIYNMLGRENWALAAWRKAVELAPNAHSLRYDLGYMYVRRSRFDLAANEFTHVLEHWPEDVETNFMLGLCYKELSEPGKAIPLFEKVLRRNPRHAQALYYLGACYLQIGNTSLGKAYLRRYDHLARQNETLTNLTGSRRRHASNPTNAPGG</sequence>
<evidence type="ECO:0000256" key="1">
    <source>
        <dbReference type="PROSITE-ProRule" id="PRU00339"/>
    </source>
</evidence>
<dbReference type="Proteomes" id="UP000054010">
    <property type="component" value="Unassembled WGS sequence"/>
</dbReference>
<dbReference type="PANTHER" id="PTHR12558">
    <property type="entry name" value="CELL DIVISION CYCLE 16,23,27"/>
    <property type="match status" value="1"/>
</dbReference>
<dbReference type="Gene3D" id="1.25.40.10">
    <property type="entry name" value="Tetratricopeptide repeat domain"/>
    <property type="match status" value="4"/>
</dbReference>
<dbReference type="eggNOG" id="COG0457">
    <property type="taxonomic scope" value="Bacteria"/>
</dbReference>
<keyword evidence="3" id="KW-1185">Reference proteome</keyword>
<dbReference type="SUPFAM" id="SSF48452">
    <property type="entry name" value="TPR-like"/>
    <property type="match status" value="2"/>
</dbReference>
<reference evidence="2 3" key="1">
    <citation type="journal article" date="2011" name="J. Bacteriol.">
        <title>Draft genome sequence of the anoxygenic filamentous phototrophic bacterium Oscillochloris trichoides subsp. DG-6.</title>
        <authorList>
            <person name="Kuznetsov B.B."/>
            <person name="Ivanovsky R.N."/>
            <person name="Keppen O.I."/>
            <person name="Sukhacheva M.V."/>
            <person name="Bumazhkin B.K."/>
            <person name="Patutina E.O."/>
            <person name="Beletsky A.V."/>
            <person name="Mardanov A.V."/>
            <person name="Baslerov R.V."/>
            <person name="Panteleeva A.N."/>
            <person name="Kolganova T.V."/>
            <person name="Ravin N.V."/>
            <person name="Skryabin K.G."/>
        </authorList>
    </citation>
    <scope>NUCLEOTIDE SEQUENCE [LARGE SCALE GENOMIC DNA]</scope>
    <source>
        <strain evidence="2 3">DG-6</strain>
    </source>
</reference>
<feature type="repeat" description="TPR" evidence="1">
    <location>
        <begin position="401"/>
        <end position="434"/>
    </location>
</feature>
<dbReference type="PROSITE" id="PS50005">
    <property type="entry name" value="TPR"/>
    <property type="match status" value="6"/>
</dbReference>
<dbReference type="HOGENOM" id="CLU_521641_0_0_0"/>
<accession>E1IGI4</accession>